<evidence type="ECO:0000256" key="3">
    <source>
        <dbReference type="ARBA" id="ARBA00016573"/>
    </source>
</evidence>
<dbReference type="GO" id="GO:0070840">
    <property type="term" value="F:dynein complex binding"/>
    <property type="evidence" value="ECO:0007669"/>
    <property type="project" value="TreeGrafter"/>
</dbReference>
<dbReference type="GO" id="GO:0007052">
    <property type="term" value="P:mitotic spindle organization"/>
    <property type="evidence" value="ECO:0007669"/>
    <property type="project" value="TreeGrafter"/>
</dbReference>
<keyword evidence="5" id="KW-0206">Cytoskeleton</keyword>
<name>A0A8B7NYF4_HYAAZ</name>
<evidence type="ECO:0000256" key="1">
    <source>
        <dbReference type="ARBA" id="ARBA00004245"/>
    </source>
</evidence>
<dbReference type="RefSeq" id="XP_018017911.1">
    <property type="nucleotide sequence ID" value="XM_018162422.2"/>
</dbReference>
<comment type="similarity">
    <text evidence="2">Belongs to the dynactin subunits 5/6 family. Dynactin subunit 6 subfamily.</text>
</comment>
<evidence type="ECO:0000256" key="2">
    <source>
        <dbReference type="ARBA" id="ARBA00007719"/>
    </source>
</evidence>
<dbReference type="InterPro" id="IPR011004">
    <property type="entry name" value="Trimer_LpxA-like_sf"/>
</dbReference>
<protein>
    <recommendedName>
        <fullName evidence="3">Dynactin subunit 6</fullName>
    </recommendedName>
</protein>
<dbReference type="OrthoDB" id="2355at2759"/>
<dbReference type="CTD" id="35195"/>
<dbReference type="PANTHER" id="PTHR13072:SF0">
    <property type="entry name" value="DYNACTIN SUBUNIT 6"/>
    <property type="match status" value="1"/>
</dbReference>
<dbReference type="CDD" id="cd04646">
    <property type="entry name" value="LbH_Dynactin_6"/>
    <property type="match status" value="1"/>
</dbReference>
<dbReference type="GeneID" id="108674469"/>
<dbReference type="OMA" id="ITMQAET"/>
<evidence type="ECO:0000313" key="7">
    <source>
        <dbReference type="Proteomes" id="UP000694843"/>
    </source>
</evidence>
<gene>
    <name evidence="8" type="primary">LOC108674469</name>
</gene>
<comment type="function">
    <text evidence="6">Part of the dynactin complex that activates the molecular motor dynein for ultra-processive transport along microtubules.</text>
</comment>
<dbReference type="AlphaFoldDB" id="A0A8B7NYF4"/>
<dbReference type="GO" id="GO:0005869">
    <property type="term" value="C:dynactin complex"/>
    <property type="evidence" value="ECO:0007669"/>
    <property type="project" value="InterPro"/>
</dbReference>
<keyword evidence="4" id="KW-0963">Cytoplasm</keyword>
<dbReference type="KEGG" id="hazt:108674469"/>
<dbReference type="Proteomes" id="UP000694843">
    <property type="component" value="Unplaced"/>
</dbReference>
<evidence type="ECO:0000256" key="6">
    <source>
        <dbReference type="ARBA" id="ARBA00034687"/>
    </source>
</evidence>
<evidence type="ECO:0000256" key="5">
    <source>
        <dbReference type="ARBA" id="ARBA00023212"/>
    </source>
</evidence>
<organism evidence="7 8">
    <name type="scientific">Hyalella azteca</name>
    <name type="common">Amphipod</name>
    <dbReference type="NCBI Taxonomy" id="294128"/>
    <lineage>
        <taxon>Eukaryota</taxon>
        <taxon>Metazoa</taxon>
        <taxon>Ecdysozoa</taxon>
        <taxon>Arthropoda</taxon>
        <taxon>Crustacea</taxon>
        <taxon>Multicrustacea</taxon>
        <taxon>Malacostraca</taxon>
        <taxon>Eumalacostraca</taxon>
        <taxon>Peracarida</taxon>
        <taxon>Amphipoda</taxon>
        <taxon>Senticaudata</taxon>
        <taxon>Talitrida</taxon>
        <taxon>Talitroidea</taxon>
        <taxon>Hyalellidae</taxon>
        <taxon>Hyalella</taxon>
    </lineage>
</organism>
<proteinExistence type="inferred from homology"/>
<evidence type="ECO:0000313" key="8">
    <source>
        <dbReference type="RefSeq" id="XP_018017911.1"/>
    </source>
</evidence>
<accession>A0A8B7NYF4</accession>
<reference evidence="8" key="1">
    <citation type="submission" date="2025-08" db="UniProtKB">
        <authorList>
            <consortium name="RefSeq"/>
        </authorList>
    </citation>
    <scope>IDENTIFICATION</scope>
    <source>
        <tissue evidence="8">Whole organism</tissue>
    </source>
</reference>
<keyword evidence="7" id="KW-1185">Reference proteome</keyword>
<dbReference type="InterPro" id="IPR027777">
    <property type="entry name" value="DCTN6"/>
</dbReference>
<evidence type="ECO:0000256" key="4">
    <source>
        <dbReference type="ARBA" id="ARBA00022490"/>
    </source>
</evidence>
<dbReference type="Gene3D" id="2.160.10.10">
    <property type="entry name" value="Hexapeptide repeat proteins"/>
    <property type="match status" value="1"/>
</dbReference>
<sequence>MAKQLDPSVCNVTVAAGATVCLEGDFIGEITIGARTVVHPKARIIAEAGPIIIGEGNLIEEQAQIINRRPEGSDDSIQRTLNIGHNNVFEVDCLVEAESIGDNNVFEAKSRVGRGVTVSRGCVVGSLCTLTCPQVLAENSVVYGSDHLRRHQHERPVVQALQLEFLNKVLPNFHYLVKPKKKSAPAAAVPSS</sequence>
<dbReference type="SUPFAM" id="SSF51161">
    <property type="entry name" value="Trimeric LpxA-like enzymes"/>
    <property type="match status" value="1"/>
</dbReference>
<comment type="subcellular location">
    <subcellularLocation>
        <location evidence="1">Cytoplasm</location>
        <location evidence="1">Cytoskeleton</location>
    </subcellularLocation>
</comment>
<dbReference type="PANTHER" id="PTHR13072">
    <property type="entry name" value="DYNACTIN 6"/>
    <property type="match status" value="1"/>
</dbReference>